<feature type="compositionally biased region" description="Basic and acidic residues" evidence="1">
    <location>
        <begin position="218"/>
        <end position="230"/>
    </location>
</feature>
<proteinExistence type="predicted"/>
<feature type="compositionally biased region" description="Basic and acidic residues" evidence="1">
    <location>
        <begin position="195"/>
        <end position="205"/>
    </location>
</feature>
<organism evidence="2 3">
    <name type="scientific">Nematocida parisii (strain ERTm3)</name>
    <name type="common">Nematode killer fungus</name>
    <dbReference type="NCBI Taxonomy" id="935791"/>
    <lineage>
        <taxon>Eukaryota</taxon>
        <taxon>Fungi</taxon>
        <taxon>Fungi incertae sedis</taxon>
        <taxon>Microsporidia</taxon>
        <taxon>Nematocida</taxon>
    </lineage>
</organism>
<dbReference type="OrthoDB" id="10339065at2759"/>
<dbReference type="Proteomes" id="UP000002872">
    <property type="component" value="Unassembled WGS sequence"/>
</dbReference>
<accession>I3EFB5</accession>
<sequence>MKIIQIIRTLPFIGVCVGTSIYQQTERYKQSIGKEMGNSNDRGIYYEDIDMHNNGYLSQIDNSTKAYINKLLSYEIGLFDPIEDATEISSYMNSASDSESESDAKTMCVCQGGSRYVTENTVVDIPSRLNVNNTWIRREADGENINYSKSKIKDRAVVLDSASSTAESKEEAYLNNHKKNSRKSLIINYLKDLSSRKPAEGPHKEKSLRKNFKTLENISKDEHYLSEKSSKQSKSTENISKKEDSPTENISKKEDSPIENISKKEGSSTENVSKKEDSSTENISHVRHSKSTENVSKREDSLTENISHVRHSKSTENVSKKEDKPAECEKDLVFNIKSFIRYGGINQSEVFDALSEDIDFWNLSEDGHKTLANTKINNIFCPVLNRVKSTGFSDVHPCPSTEPIPTDLSALRGDFFKKDILNNKSVFSQLNAIEYMYDDLVSDIKTILNIFKMKDLSDIIIDKVFSEQSPLSMQLDIKLLENLSQEVVDNSSLYDVYYKYTKTKIGRFDSPEILERRDKIIHDYYCLKYIMTNCVEGVTSTSRLSTISLRLQYHRHLWICLYNYFDLIEDILQYRVCNKASDAPKLLSRIVKYCISYAGIISLEKTPSTFAQFENLLNLTFYVIRSNNPTLCDIYTKEIERVLNNLNLDRCVLKDKEDKDHLLSEKIIITSIQNESSETNKSVLSNENVFFRYPFPYPAHAGENHPLFGLIGIPYTVHVQSASIIESVVSTSINVFIMEFITLNCKVWLPDLCHGIVSKVSPYRNMIVGLNKLSGECLLMKINLLTKYSSIIGRSISLAEMKELVNKNSSKTMDLPQEVSPHLYDKYKMFLLWYNPKEHKALHKCFKKAIKKMSVHACNITLISFSIGFGLNNIQKLIHNHNKSRESLENFEMDVISLAESVSSELSEANPSIKNDSSDKFNKILFRGPLNKPITIDHNSSEGSTESGDLYGIGGDSVWKRFLGENYLSEWPKSPTPTPEDKGVDTVDTAGVSKEDSNNPQGTSGDGSSCILNPGNTTEIKEDSPSKGFSPASTKKSLNPPTPPSEEDHSKLIMERNKHFQDAIHTIITDNYFTSFSLHMIICNVCCKESGEVNKECEFKEIKEIIKETVTLSHTQLHQFQKSMYDTNPSVNVLSSSNSWNYFDKFKSYTKCIKPIILSKKNQLTRYTYRRTMNN</sequence>
<keyword evidence="3" id="KW-1185">Reference proteome</keyword>
<dbReference type="VEuPathDB" id="MicrosporidiaDB:NEQG_01984"/>
<name>I3EFB5_NEMP3</name>
<feature type="compositionally biased region" description="Polar residues" evidence="1">
    <location>
        <begin position="998"/>
        <end position="1018"/>
    </location>
</feature>
<evidence type="ECO:0000256" key="1">
    <source>
        <dbReference type="SAM" id="MobiDB-lite"/>
    </source>
</evidence>
<reference evidence="2" key="1">
    <citation type="submission" date="2011-01" db="EMBL/GenBank/DDBJ databases">
        <title>The Genome Sequence of Nematocida parisii strain ERTm3.</title>
        <authorList>
            <consortium name="The Broad Institute Genome Sequencing Platform"/>
            <consortium name="The Broad Institute Genome Sequencing Center for Infectious Disease"/>
            <person name="Cuomo C."/>
            <person name="Troemel E."/>
            <person name="Young S.K."/>
            <person name="Zeng Q."/>
            <person name="Gargeya S."/>
            <person name="Fitzgerald M."/>
            <person name="Haas B."/>
            <person name="Abouelleil A."/>
            <person name="Alvarado L."/>
            <person name="Arachchi H.M."/>
            <person name="Berlin A."/>
            <person name="Chapman S.B."/>
            <person name="Gearin G."/>
            <person name="Goldberg J."/>
            <person name="Griggs A."/>
            <person name="Gujja S."/>
            <person name="Hansen M."/>
            <person name="Heiman D."/>
            <person name="Howarth C."/>
            <person name="Larimer J."/>
            <person name="Lui A."/>
            <person name="MacDonald P.J.P."/>
            <person name="McCowen C."/>
            <person name="Montmayeur A."/>
            <person name="Murphy C."/>
            <person name="Neiman D."/>
            <person name="Pearson M."/>
            <person name="Priest M."/>
            <person name="Roberts A."/>
            <person name="Saif S."/>
            <person name="Shea T."/>
            <person name="Sisk P."/>
            <person name="Stolte C."/>
            <person name="Sykes S."/>
            <person name="Wortman J."/>
            <person name="Nusbaum C."/>
            <person name="Birren B."/>
        </authorList>
    </citation>
    <scope>NUCLEOTIDE SEQUENCE</scope>
    <source>
        <strain evidence="2">ERTm3</strain>
    </source>
</reference>
<feature type="compositionally biased region" description="Basic and acidic residues" evidence="1">
    <location>
        <begin position="239"/>
        <end position="278"/>
    </location>
</feature>
<evidence type="ECO:0000313" key="3">
    <source>
        <dbReference type="Proteomes" id="UP000002872"/>
    </source>
</evidence>
<dbReference type="AlphaFoldDB" id="I3EFB5"/>
<gene>
    <name evidence="2" type="ORF">NEQG_01984</name>
</gene>
<feature type="region of interest" description="Disordered" evidence="1">
    <location>
        <begin position="195"/>
        <end position="324"/>
    </location>
</feature>
<dbReference type="HOGENOM" id="CLU_273637_0_0_1"/>
<evidence type="ECO:0000313" key="2">
    <source>
        <dbReference type="EMBL" id="EIJ87912.1"/>
    </source>
</evidence>
<protein>
    <submittedName>
        <fullName evidence="2">Uncharacterized protein</fullName>
    </submittedName>
</protein>
<dbReference type="InParanoid" id="I3EFB5"/>
<dbReference type="EMBL" id="GL870880">
    <property type="protein sequence ID" value="EIJ87912.1"/>
    <property type="molecule type" value="Genomic_DNA"/>
</dbReference>
<feature type="region of interest" description="Disordered" evidence="1">
    <location>
        <begin position="970"/>
        <end position="1049"/>
    </location>
</feature>